<dbReference type="NCBIfam" id="TIGR00738">
    <property type="entry name" value="rrf2_super"/>
    <property type="match status" value="1"/>
</dbReference>
<dbReference type="GO" id="GO:0005829">
    <property type="term" value="C:cytosol"/>
    <property type="evidence" value="ECO:0007669"/>
    <property type="project" value="TreeGrafter"/>
</dbReference>
<dbReference type="InterPro" id="IPR030489">
    <property type="entry name" value="TR_Rrf2-type_CS"/>
</dbReference>
<dbReference type="PANTHER" id="PTHR33221">
    <property type="entry name" value="WINGED HELIX-TURN-HELIX TRANSCRIPTIONAL REGULATOR, RRF2 FAMILY"/>
    <property type="match status" value="1"/>
</dbReference>
<dbReference type="SUPFAM" id="SSF46785">
    <property type="entry name" value="Winged helix' DNA-binding domain"/>
    <property type="match status" value="1"/>
</dbReference>
<dbReference type="GO" id="GO:0003677">
    <property type="term" value="F:DNA binding"/>
    <property type="evidence" value="ECO:0007669"/>
    <property type="project" value="UniProtKB-KW"/>
</dbReference>
<accession>A0A0M2HHF4</accession>
<dbReference type="InterPro" id="IPR036390">
    <property type="entry name" value="WH_DNA-bd_sf"/>
</dbReference>
<dbReference type="AlphaFoldDB" id="A0A0M2HHF4"/>
<dbReference type="OrthoDB" id="9808360at2"/>
<organism evidence="2 3">
    <name type="scientific">Microbacterium terrae</name>
    <dbReference type="NCBI Taxonomy" id="69369"/>
    <lineage>
        <taxon>Bacteria</taxon>
        <taxon>Bacillati</taxon>
        <taxon>Actinomycetota</taxon>
        <taxon>Actinomycetes</taxon>
        <taxon>Micrococcales</taxon>
        <taxon>Microbacteriaceae</taxon>
        <taxon>Microbacterium</taxon>
    </lineage>
</organism>
<dbReference type="RefSeq" id="WP_045274544.1">
    <property type="nucleotide sequence ID" value="NZ_BAAAUP010000003.1"/>
</dbReference>
<evidence type="ECO:0000313" key="3">
    <source>
        <dbReference type="Proteomes" id="UP000033956"/>
    </source>
</evidence>
<dbReference type="EMBL" id="JYIZ01000032">
    <property type="protein sequence ID" value="KJL44208.1"/>
    <property type="molecule type" value="Genomic_DNA"/>
</dbReference>
<dbReference type="InterPro" id="IPR000944">
    <property type="entry name" value="Tscrpt_reg_Rrf2"/>
</dbReference>
<reference evidence="2 3" key="1">
    <citation type="submission" date="2015-02" db="EMBL/GenBank/DDBJ databases">
        <title>Draft genome sequences of ten Microbacterium spp. with emphasis on heavy metal contaminated environments.</title>
        <authorList>
            <person name="Corretto E."/>
        </authorList>
    </citation>
    <scope>NUCLEOTIDE SEQUENCE [LARGE SCALE GENOMIC DNA]</scope>
    <source>
        <strain evidence="2 3">DSM 12510</strain>
    </source>
</reference>
<protein>
    <submittedName>
        <fullName evidence="2">HTH-type transcriptional regulator CymR</fullName>
    </submittedName>
</protein>
<dbReference type="GO" id="GO:0003700">
    <property type="term" value="F:DNA-binding transcription factor activity"/>
    <property type="evidence" value="ECO:0007669"/>
    <property type="project" value="TreeGrafter"/>
</dbReference>
<evidence type="ECO:0000256" key="1">
    <source>
        <dbReference type="ARBA" id="ARBA00023125"/>
    </source>
</evidence>
<dbReference type="PROSITE" id="PS01332">
    <property type="entry name" value="HTH_RRF2_1"/>
    <property type="match status" value="1"/>
</dbReference>
<dbReference type="Gene3D" id="1.10.10.10">
    <property type="entry name" value="Winged helix-like DNA-binding domain superfamily/Winged helix DNA-binding domain"/>
    <property type="match status" value="1"/>
</dbReference>
<gene>
    <name evidence="2" type="primary">cymR</name>
    <name evidence="2" type="ORF">RS81_00538</name>
</gene>
<dbReference type="STRING" id="92835.RS81_00538"/>
<dbReference type="Proteomes" id="UP000033956">
    <property type="component" value="Unassembled WGS sequence"/>
</dbReference>
<dbReference type="PANTHER" id="PTHR33221:SF5">
    <property type="entry name" value="HTH-TYPE TRANSCRIPTIONAL REGULATOR ISCR"/>
    <property type="match status" value="1"/>
</dbReference>
<dbReference type="PROSITE" id="PS51197">
    <property type="entry name" value="HTH_RRF2_2"/>
    <property type="match status" value="1"/>
</dbReference>
<sequence length="153" mass="16465">MRISARADYAVRAALFLARSPRDTPMPGESIAAAQQIPAPFLEGILAALRRAGIVESRRGANGGYRLAGDARAISVADVIRAVDGPLVYVRNERPSELEYPPGDEDLVTLWVALRASVRRVLDDTSLAELAEGDLPTAVRDLADDPDSWVSGR</sequence>
<keyword evidence="1" id="KW-0238">DNA-binding</keyword>
<name>A0A0M2HHF4_9MICO</name>
<keyword evidence="3" id="KW-1185">Reference proteome</keyword>
<dbReference type="PATRIC" id="fig|92835.4.peg.554"/>
<evidence type="ECO:0000313" key="2">
    <source>
        <dbReference type="EMBL" id="KJL44208.1"/>
    </source>
</evidence>
<dbReference type="InterPro" id="IPR036388">
    <property type="entry name" value="WH-like_DNA-bd_sf"/>
</dbReference>
<dbReference type="Pfam" id="PF02082">
    <property type="entry name" value="Rrf2"/>
    <property type="match status" value="1"/>
</dbReference>
<comment type="caution">
    <text evidence="2">The sequence shown here is derived from an EMBL/GenBank/DDBJ whole genome shotgun (WGS) entry which is preliminary data.</text>
</comment>
<proteinExistence type="predicted"/>